<dbReference type="InterPro" id="IPR009305">
    <property type="entry name" value="Mpo1-like"/>
</dbReference>
<feature type="transmembrane region" description="Helical" evidence="1">
    <location>
        <begin position="23"/>
        <end position="42"/>
    </location>
</feature>
<dbReference type="PANTHER" id="PTHR28026:SF9">
    <property type="entry name" value="2-HYDROXY-PALMITIC ACID DIOXYGENASE MPO1"/>
    <property type="match status" value="1"/>
</dbReference>
<keyword evidence="1" id="KW-0812">Transmembrane</keyword>
<accession>A0A1M7M1G3</accession>
<proteinExistence type="predicted"/>
<keyword evidence="3" id="KW-1185">Reference proteome</keyword>
<dbReference type="Pfam" id="PF06127">
    <property type="entry name" value="Mpo1-like"/>
    <property type="match status" value="1"/>
</dbReference>
<dbReference type="EMBL" id="FRBL01000012">
    <property type="protein sequence ID" value="SHM84414.1"/>
    <property type="molecule type" value="Genomic_DNA"/>
</dbReference>
<keyword evidence="1" id="KW-1133">Transmembrane helix</keyword>
<dbReference type="GO" id="GO:0046521">
    <property type="term" value="P:sphingoid catabolic process"/>
    <property type="evidence" value="ECO:0007669"/>
    <property type="project" value="TreeGrafter"/>
</dbReference>
<protein>
    <submittedName>
        <fullName evidence="2">Uncharacterized membrane protein YGL010W</fullName>
    </submittedName>
</protein>
<dbReference type="PANTHER" id="PTHR28026">
    <property type="entry name" value="DUF962 DOMAIN PROTEIN (AFU_ORTHOLOGUE AFUA_8G05310)"/>
    <property type="match status" value="1"/>
</dbReference>
<evidence type="ECO:0000313" key="3">
    <source>
        <dbReference type="Proteomes" id="UP000184420"/>
    </source>
</evidence>
<gene>
    <name evidence="2" type="ORF">SAMN05444266_11213</name>
</gene>
<reference evidence="2 3" key="1">
    <citation type="submission" date="2016-11" db="EMBL/GenBank/DDBJ databases">
        <authorList>
            <person name="Jaros S."/>
            <person name="Januszkiewicz K."/>
            <person name="Wedrychowicz H."/>
        </authorList>
    </citation>
    <scope>NUCLEOTIDE SEQUENCE [LARGE SCALE GENOMIC DNA]</scope>
    <source>
        <strain evidence="2 3">DSM 27406</strain>
    </source>
</reference>
<feature type="transmembrane region" description="Helical" evidence="1">
    <location>
        <begin position="98"/>
        <end position="116"/>
    </location>
</feature>
<organism evidence="2 3">
    <name type="scientific">Chitinophaga jiangningensis</name>
    <dbReference type="NCBI Taxonomy" id="1419482"/>
    <lineage>
        <taxon>Bacteria</taxon>
        <taxon>Pseudomonadati</taxon>
        <taxon>Bacteroidota</taxon>
        <taxon>Chitinophagia</taxon>
        <taxon>Chitinophagales</taxon>
        <taxon>Chitinophagaceae</taxon>
        <taxon>Chitinophaga</taxon>
    </lineage>
</organism>
<dbReference type="AlphaFoldDB" id="A0A1M7M1G3"/>
<evidence type="ECO:0000313" key="2">
    <source>
        <dbReference type="EMBL" id="SHM84414.1"/>
    </source>
</evidence>
<dbReference type="OrthoDB" id="5515308at2"/>
<sequence>MRSIQSWLDEYGTSHRNATNKSIHWICVPAIFFSIVGLLYSIPLPFHLGGLQVTVAHIALVLVLLYYFRLSPSLSMGMLVFVLLCLWAWRVLDSLGATPWILSLIIFVVAWIGQFIGHKIEGAKPSFFKDLQFLLIGPAWLLSFIYRKAGIPF</sequence>
<evidence type="ECO:0000256" key="1">
    <source>
        <dbReference type="SAM" id="Phobius"/>
    </source>
</evidence>
<feature type="transmembrane region" description="Helical" evidence="1">
    <location>
        <begin position="48"/>
        <end position="67"/>
    </location>
</feature>
<dbReference type="STRING" id="1419482.SAMN05444266_11213"/>
<dbReference type="RefSeq" id="WP_073086941.1">
    <property type="nucleotide sequence ID" value="NZ_FRBL01000012.1"/>
</dbReference>
<name>A0A1M7M1G3_9BACT</name>
<feature type="transmembrane region" description="Helical" evidence="1">
    <location>
        <begin position="74"/>
        <end position="92"/>
    </location>
</feature>
<keyword evidence="1" id="KW-0472">Membrane</keyword>
<dbReference type="Proteomes" id="UP000184420">
    <property type="component" value="Unassembled WGS sequence"/>
</dbReference>
<dbReference type="GO" id="GO:0016020">
    <property type="term" value="C:membrane"/>
    <property type="evidence" value="ECO:0007669"/>
    <property type="project" value="GOC"/>
</dbReference>